<name>A7AP60_BABBO</name>
<gene>
    <name evidence="8" type="ORF">BBOV_III007840</name>
</gene>
<reference evidence="8" key="2">
    <citation type="submission" date="2007-08" db="EMBL/GenBank/DDBJ databases">
        <authorList>
            <person name="Nene V."/>
        </authorList>
    </citation>
    <scope>NUCLEOTIDE SEQUENCE</scope>
    <source>
        <strain evidence="8">T2Bo</strain>
    </source>
</reference>
<dbReference type="OMA" id="FKITEFP"/>
<dbReference type="PRINTS" id="PR00625">
    <property type="entry name" value="JDOMAIN"/>
</dbReference>
<dbReference type="VEuPathDB" id="PiroplasmaDB:BBOV_III007830"/>
<comment type="subcellular location">
    <subcellularLocation>
        <location evidence="1">Endoplasmic reticulum membrane</location>
        <topology evidence="1">Single-pass type IV membrane protein</topology>
    </subcellularLocation>
</comment>
<dbReference type="eggNOG" id="KOG0715">
    <property type="taxonomic scope" value="Eukaryota"/>
</dbReference>
<dbReference type="InParanoid" id="A7AP60"/>
<dbReference type="AlphaFoldDB" id="A7AP60"/>
<feature type="domain" description="Thioredoxin" evidence="7">
    <location>
        <begin position="170"/>
        <end position="286"/>
    </location>
</feature>
<dbReference type="PROSITE" id="PS51352">
    <property type="entry name" value="THIOREDOXIN_2"/>
    <property type="match status" value="1"/>
</dbReference>
<dbReference type="EMBL" id="AAXT01000001">
    <property type="protein sequence ID" value="EDO08344.1"/>
    <property type="molecule type" value="Genomic_DNA"/>
</dbReference>
<dbReference type="GO" id="GO:0005789">
    <property type="term" value="C:endoplasmic reticulum membrane"/>
    <property type="evidence" value="ECO:0007669"/>
    <property type="project" value="UniProtKB-SubCell"/>
</dbReference>
<dbReference type="STRING" id="5865.A7AP60"/>
<dbReference type="Pfam" id="PF00226">
    <property type="entry name" value="DnaJ"/>
    <property type="match status" value="1"/>
</dbReference>
<evidence type="ECO:0000256" key="2">
    <source>
        <dbReference type="ARBA" id="ARBA00020921"/>
    </source>
</evidence>
<dbReference type="PANTHER" id="PTHR45184">
    <property type="entry name" value="DNAJ PROTEIN ERDJ3A"/>
    <property type="match status" value="1"/>
</dbReference>
<evidence type="ECO:0000259" key="6">
    <source>
        <dbReference type="PROSITE" id="PS50076"/>
    </source>
</evidence>
<organism evidence="8">
    <name type="scientific">Babesia bovis</name>
    <dbReference type="NCBI Taxonomy" id="5865"/>
    <lineage>
        <taxon>Eukaryota</taxon>
        <taxon>Sar</taxon>
        <taxon>Alveolata</taxon>
        <taxon>Apicomplexa</taxon>
        <taxon>Aconoidasida</taxon>
        <taxon>Piroplasmida</taxon>
        <taxon>Babesiidae</taxon>
        <taxon>Babesia</taxon>
    </lineage>
</organism>
<evidence type="ECO:0000256" key="3">
    <source>
        <dbReference type="ARBA" id="ARBA00023006"/>
    </source>
</evidence>
<dbReference type="SUPFAM" id="SSF52833">
    <property type="entry name" value="Thioredoxin-like"/>
    <property type="match status" value="1"/>
</dbReference>
<dbReference type="InterPro" id="IPR013766">
    <property type="entry name" value="Thioredoxin_domain"/>
</dbReference>
<feature type="domain" description="J" evidence="6">
    <location>
        <begin position="34"/>
        <end position="96"/>
    </location>
</feature>
<dbReference type="SMART" id="SM00271">
    <property type="entry name" value="DnaJ"/>
    <property type="match status" value="1"/>
</dbReference>
<accession>A7AP60</accession>
<comment type="caution">
    <text evidence="8">The sequence shown here is derived from an EMBL/GenBank/DDBJ whole genome shotgun (WGS) entry which is preliminary data.</text>
</comment>
<dbReference type="PANTHER" id="PTHR45184:SF1">
    <property type="entry name" value="DNAJ PROTEIN ERDJ3A"/>
    <property type="match status" value="1"/>
</dbReference>
<evidence type="ECO:0000259" key="7">
    <source>
        <dbReference type="PROSITE" id="PS51352"/>
    </source>
</evidence>
<dbReference type="PROSITE" id="PS00636">
    <property type="entry name" value="DNAJ_1"/>
    <property type="match status" value="1"/>
</dbReference>
<dbReference type="InterPro" id="IPR001623">
    <property type="entry name" value="DnaJ_domain"/>
</dbReference>
<dbReference type="GO" id="GO:0006914">
    <property type="term" value="P:autophagy"/>
    <property type="evidence" value="ECO:0007669"/>
    <property type="project" value="UniProtKB-KW"/>
</dbReference>
<evidence type="ECO:0000256" key="5">
    <source>
        <dbReference type="ARBA" id="ARBA00035043"/>
    </source>
</evidence>
<dbReference type="Pfam" id="PF00085">
    <property type="entry name" value="Thioredoxin"/>
    <property type="match status" value="1"/>
</dbReference>
<evidence type="ECO:0000256" key="1">
    <source>
        <dbReference type="ARBA" id="ARBA00004163"/>
    </source>
</evidence>
<dbReference type="CDD" id="cd06257">
    <property type="entry name" value="DnaJ"/>
    <property type="match status" value="1"/>
</dbReference>
<dbReference type="InterPro" id="IPR018253">
    <property type="entry name" value="DnaJ_domain_CS"/>
</dbReference>
<comment type="function">
    <text evidence="4">Plays an important role in regulating the size of autophagosomes during the formation process.</text>
</comment>
<dbReference type="CDD" id="cd02961">
    <property type="entry name" value="PDI_a_family"/>
    <property type="match status" value="1"/>
</dbReference>
<proteinExistence type="predicted"/>
<sequence>MEHARAATRLLRVVRLLAVTMLCALSWYIQAAKDYYSLLGVSRNASDADIAKAYRSKAKKLHPDVAPGKEEEFKDINTAYEVLKDSEKRKQYDLYGEAGVNGAGAQSQGQQGHDFFHQTGWAHHGGGATFTFDMNDGPFDGFFDQFHFGNRRQHGGGGSQFHQAHRDGRGTGGNRMFDGTLVDDVDTVEFNKSIDTMRSINICFFYMDTCPHCRNAKAPFVDFATKFKGAVRTIAVNCNMYNDLCSKYGVDRVPQIVAITGPRNHFTYQGQNYTEQLEAFVSKHLPSQYIEIKDKKQLIQFLESESTMLKIVAIIKRGAYLIKLKALAKHFDQKISFAFVRASNTEVTKRFGSHGTPKAGVLIAVEDVSSMRGKKVQQGIHQLQELP</sequence>
<dbReference type="InterPro" id="IPR036869">
    <property type="entry name" value="J_dom_sf"/>
</dbReference>
<evidence type="ECO:0000256" key="4">
    <source>
        <dbReference type="ARBA" id="ARBA00035002"/>
    </source>
</evidence>
<protein>
    <recommendedName>
        <fullName evidence="2">DnaJ homolog subfamily C member 16</fullName>
    </recommendedName>
    <alternativeName>
        <fullName evidence="5">Endoplasmic reticulum DNA J domain-containing protein 8</fullName>
    </alternativeName>
</protein>
<reference evidence="8" key="1">
    <citation type="journal article" date="2007" name="PLoS Pathog.">
        <title>Genome sequence of Babesia bovis and comparative analysis of apicomplexan hemoprotozoa.</title>
        <authorList>
            <person name="Brayton K.A."/>
            <person name="Lau A.O.T."/>
            <person name="Herndon D.R."/>
            <person name="Hannick L."/>
            <person name="Kappmeyer L.S."/>
            <person name="Berens S.J."/>
            <person name="Bidwell S.L."/>
            <person name="Brown W.C."/>
            <person name="Crabtree J."/>
            <person name="Fadrosh D."/>
            <person name="Feldblum T."/>
            <person name="Forberger H.A."/>
            <person name="Haas B.J."/>
            <person name="Howell J.M."/>
            <person name="Khouri H."/>
            <person name="Koo H."/>
            <person name="Mann D.J."/>
            <person name="Norimine J."/>
            <person name="Paulsen I.T."/>
            <person name="Radune D."/>
            <person name="Ren Q."/>
            <person name="Smith R.K. Jr."/>
            <person name="Suarez C.E."/>
            <person name="White O."/>
            <person name="Wortman J.R."/>
            <person name="Knowles D.P. Jr."/>
            <person name="McElwain T.F."/>
            <person name="Nene V.M."/>
        </authorList>
    </citation>
    <scope>NUCLEOTIDE SEQUENCE [LARGE SCALE GENOMIC DNA]</scope>
    <source>
        <strain evidence="8">T2Bo</strain>
    </source>
</reference>
<dbReference type="Gene3D" id="3.40.30.10">
    <property type="entry name" value="Glutaredoxin"/>
    <property type="match status" value="1"/>
</dbReference>
<dbReference type="PROSITE" id="PS50076">
    <property type="entry name" value="DNAJ_2"/>
    <property type="match status" value="1"/>
</dbReference>
<evidence type="ECO:0000313" key="8">
    <source>
        <dbReference type="EMBL" id="EDO08344.1"/>
    </source>
</evidence>
<dbReference type="InterPro" id="IPR052842">
    <property type="entry name" value="ER_Co-chaperone"/>
</dbReference>
<dbReference type="Gene3D" id="1.10.287.110">
    <property type="entry name" value="DnaJ domain"/>
    <property type="match status" value="1"/>
</dbReference>
<dbReference type="SUPFAM" id="SSF46565">
    <property type="entry name" value="Chaperone J-domain"/>
    <property type="match status" value="1"/>
</dbReference>
<dbReference type="InterPro" id="IPR036249">
    <property type="entry name" value="Thioredoxin-like_sf"/>
</dbReference>
<keyword evidence="3" id="KW-0072">Autophagy</keyword>